<dbReference type="GO" id="GO:0071013">
    <property type="term" value="C:catalytic step 2 spliceosome"/>
    <property type="evidence" value="ECO:0007669"/>
    <property type="project" value="TreeGrafter"/>
</dbReference>
<feature type="repeat" description="WD" evidence="8">
    <location>
        <begin position="202"/>
        <end position="236"/>
    </location>
</feature>
<comment type="similarity">
    <text evidence="5">Belongs to the WD repeat MORG1 family.</text>
</comment>
<feature type="repeat" description="WD" evidence="8">
    <location>
        <begin position="113"/>
        <end position="154"/>
    </location>
</feature>
<name>A0A1Y1LDQ3_PHOPY</name>
<keyword evidence="4" id="KW-0677">Repeat</keyword>
<dbReference type="GO" id="GO:0000398">
    <property type="term" value="P:mRNA splicing, via spliceosome"/>
    <property type="evidence" value="ECO:0007669"/>
    <property type="project" value="TreeGrafter"/>
</dbReference>
<evidence type="ECO:0000256" key="3">
    <source>
        <dbReference type="ARBA" id="ARBA00022574"/>
    </source>
</evidence>
<dbReference type="GO" id="GO:0005737">
    <property type="term" value="C:cytoplasm"/>
    <property type="evidence" value="ECO:0007669"/>
    <property type="project" value="UniProtKB-SubCell"/>
</dbReference>
<dbReference type="InterPro" id="IPR015943">
    <property type="entry name" value="WD40/YVTN_repeat-like_dom_sf"/>
</dbReference>
<evidence type="ECO:0000256" key="4">
    <source>
        <dbReference type="ARBA" id="ARBA00022737"/>
    </source>
</evidence>
<reference evidence="9" key="1">
    <citation type="journal article" date="2016" name="Sci. Rep.">
        <title>Molecular characterization of firefly nuptial gifts: a multi-omics approach sheds light on postcopulatory sexual selection.</title>
        <authorList>
            <person name="Al-Wathiqui N."/>
            <person name="Fallon T.R."/>
            <person name="South A."/>
            <person name="Weng J.K."/>
            <person name="Lewis S.M."/>
        </authorList>
    </citation>
    <scope>NUCLEOTIDE SEQUENCE</scope>
</reference>
<evidence type="ECO:0000256" key="7">
    <source>
        <dbReference type="ARBA" id="ARBA00042222"/>
    </source>
</evidence>
<dbReference type="PANTHER" id="PTHR22842:SF3">
    <property type="entry name" value="WD REPEAT DOMAIN-CONTAINING PROTEIN 83"/>
    <property type="match status" value="1"/>
</dbReference>
<evidence type="ECO:0000256" key="5">
    <source>
        <dbReference type="ARBA" id="ARBA00038145"/>
    </source>
</evidence>
<dbReference type="CDD" id="cd00200">
    <property type="entry name" value="WD40"/>
    <property type="match status" value="1"/>
</dbReference>
<dbReference type="PROSITE" id="PS50294">
    <property type="entry name" value="WD_REPEATS_REGION"/>
    <property type="match status" value="2"/>
</dbReference>
<feature type="repeat" description="WD" evidence="8">
    <location>
        <begin position="71"/>
        <end position="112"/>
    </location>
</feature>
<dbReference type="InterPro" id="IPR001680">
    <property type="entry name" value="WD40_rpt"/>
</dbReference>
<evidence type="ECO:0000256" key="1">
    <source>
        <dbReference type="ARBA" id="ARBA00004496"/>
    </source>
</evidence>
<dbReference type="SUPFAM" id="SSF50978">
    <property type="entry name" value="WD40 repeat-like"/>
    <property type="match status" value="1"/>
</dbReference>
<protein>
    <recommendedName>
        <fullName evidence="6">WD repeat domain-containing protein 83</fullName>
    </recommendedName>
    <alternativeName>
        <fullName evidence="7">Mitogen-activated protein kinase organizer 1</fullName>
    </alternativeName>
</protein>
<dbReference type="Gene3D" id="2.130.10.10">
    <property type="entry name" value="YVTN repeat-like/Quinoprotein amine dehydrogenase"/>
    <property type="match status" value="1"/>
</dbReference>
<dbReference type="PANTHER" id="PTHR22842">
    <property type="entry name" value="WD40 REPEAT PROTEIN"/>
    <property type="match status" value="1"/>
</dbReference>
<comment type="subcellular location">
    <subcellularLocation>
        <location evidence="1">Cytoplasm</location>
    </subcellularLocation>
</comment>
<dbReference type="EMBL" id="GEZM01058214">
    <property type="protein sequence ID" value="JAV71789.1"/>
    <property type="molecule type" value="Transcribed_RNA"/>
</dbReference>
<dbReference type="InterPro" id="IPR036322">
    <property type="entry name" value="WD40_repeat_dom_sf"/>
</dbReference>
<dbReference type="AlphaFoldDB" id="A0A1Y1LDQ3"/>
<dbReference type="PROSITE" id="PS50082">
    <property type="entry name" value="WD_REPEATS_2"/>
    <property type="match status" value="3"/>
</dbReference>
<evidence type="ECO:0000313" key="9">
    <source>
        <dbReference type="EMBL" id="JAV71789.1"/>
    </source>
</evidence>
<proteinExistence type="inferred from homology"/>
<dbReference type="Pfam" id="PF00400">
    <property type="entry name" value="WD40"/>
    <property type="match status" value="4"/>
</dbReference>
<sequence length="326" mass="36125">MTNEKWNLQCMLTIDCNQGAIRSVRFNGKYLRLSQFLCYHFTVDGSYCMTCGSDRKIKLWNPYRNLVLKTYYGHGNEVLDCASSCDSSRIVSCSSDKSVILWDVSTGQPLRRLRGHASTVNCVTFNEESSVAISGGLDNAVMCWDVNSRRNEPIQVLNEAKDCITSICVSDTEILTGSVDCSIRRYDLRNGACHVDFVGAPITSVSFSRDGQCILASSSDNTIRLLDKNTGELLGEYVGHRTNEMTIQSAISYTDNHVLSGSATGELFCWNLVSGNIERKLLHTSGKVLNSLCVHPKKDVVLTACVNTIKLWDKAENIKKDEALST</sequence>
<organism evidence="9">
    <name type="scientific">Photinus pyralis</name>
    <name type="common">Common eastern firefly</name>
    <name type="synonym">Lampyris pyralis</name>
    <dbReference type="NCBI Taxonomy" id="7054"/>
    <lineage>
        <taxon>Eukaryota</taxon>
        <taxon>Metazoa</taxon>
        <taxon>Ecdysozoa</taxon>
        <taxon>Arthropoda</taxon>
        <taxon>Hexapoda</taxon>
        <taxon>Insecta</taxon>
        <taxon>Pterygota</taxon>
        <taxon>Neoptera</taxon>
        <taxon>Endopterygota</taxon>
        <taxon>Coleoptera</taxon>
        <taxon>Polyphaga</taxon>
        <taxon>Elateriformia</taxon>
        <taxon>Elateroidea</taxon>
        <taxon>Lampyridae</taxon>
        <taxon>Lampyrinae</taxon>
        <taxon>Photinus</taxon>
    </lineage>
</organism>
<dbReference type="PROSITE" id="PS00678">
    <property type="entry name" value="WD_REPEATS_1"/>
    <property type="match status" value="1"/>
</dbReference>
<dbReference type="InterPro" id="IPR051980">
    <property type="entry name" value="WD_repeat_MORG1"/>
</dbReference>
<accession>A0A1Y1LDQ3</accession>
<keyword evidence="3 8" id="KW-0853">WD repeat</keyword>
<evidence type="ECO:0000256" key="6">
    <source>
        <dbReference type="ARBA" id="ARBA00040453"/>
    </source>
</evidence>
<keyword evidence="2" id="KW-0963">Cytoplasm</keyword>
<evidence type="ECO:0000256" key="2">
    <source>
        <dbReference type="ARBA" id="ARBA00022490"/>
    </source>
</evidence>
<dbReference type="SMART" id="SM00320">
    <property type="entry name" value="WD40"/>
    <property type="match status" value="7"/>
</dbReference>
<dbReference type="InterPro" id="IPR019775">
    <property type="entry name" value="WD40_repeat_CS"/>
</dbReference>
<evidence type="ECO:0000256" key="8">
    <source>
        <dbReference type="PROSITE-ProRule" id="PRU00221"/>
    </source>
</evidence>